<comment type="caution">
    <text evidence="12">The sequence shown here is derived from an EMBL/GenBank/DDBJ whole genome shotgun (WGS) entry which is preliminary data.</text>
</comment>
<evidence type="ECO:0000256" key="7">
    <source>
        <dbReference type="ARBA" id="ARBA00023163"/>
    </source>
</evidence>
<dbReference type="GO" id="GO:0006355">
    <property type="term" value="P:regulation of DNA-templated transcription"/>
    <property type="evidence" value="ECO:0007669"/>
    <property type="project" value="InterPro"/>
</dbReference>
<gene>
    <name evidence="12" type="ORF">DRW07_12725</name>
</gene>
<evidence type="ECO:0000256" key="1">
    <source>
        <dbReference type="ARBA" id="ARBA00004496"/>
    </source>
</evidence>
<evidence type="ECO:0000256" key="8">
    <source>
        <dbReference type="PROSITE-ProRule" id="PRU00169"/>
    </source>
</evidence>
<protein>
    <submittedName>
        <fullName evidence="12">Response regulator</fullName>
    </submittedName>
</protein>
<keyword evidence="7" id="KW-0804">Transcription</keyword>
<reference evidence="12 13" key="1">
    <citation type="submission" date="2018-11" db="EMBL/GenBank/DDBJ databases">
        <authorList>
            <person name="Ye M.-Q."/>
            <person name="Du Z.-J."/>
        </authorList>
    </citation>
    <scope>NUCLEOTIDE SEQUENCE [LARGE SCALE GENOMIC DNA]</scope>
    <source>
        <strain evidence="12 13">U0105</strain>
    </source>
</reference>
<dbReference type="SUPFAM" id="SSF46894">
    <property type="entry name" value="C-terminal effector domain of the bipartite response regulators"/>
    <property type="match status" value="1"/>
</dbReference>
<evidence type="ECO:0000313" key="13">
    <source>
        <dbReference type="Proteomes" id="UP000275281"/>
    </source>
</evidence>
<dbReference type="Pfam" id="PF00486">
    <property type="entry name" value="Trans_reg_C"/>
    <property type="match status" value="1"/>
</dbReference>
<keyword evidence="4" id="KW-0902">Two-component regulatory system</keyword>
<evidence type="ECO:0000313" key="12">
    <source>
        <dbReference type="EMBL" id="RPJ65678.1"/>
    </source>
</evidence>
<keyword evidence="5" id="KW-0805">Transcription regulation</keyword>
<dbReference type="FunFam" id="1.10.10.10:FF:000099">
    <property type="entry name" value="Two-component system response regulator TorR"/>
    <property type="match status" value="1"/>
</dbReference>
<dbReference type="RefSeq" id="WP_124028309.1">
    <property type="nucleotide sequence ID" value="NZ_JBHRSN010000007.1"/>
</dbReference>
<keyword evidence="2" id="KW-0963">Cytoplasm</keyword>
<dbReference type="SMART" id="SM00862">
    <property type="entry name" value="Trans_reg_C"/>
    <property type="match status" value="1"/>
</dbReference>
<evidence type="ECO:0000259" key="10">
    <source>
        <dbReference type="PROSITE" id="PS50110"/>
    </source>
</evidence>
<sequence>MASVDKTEGHLFLVEDDPSLAALVTEYFEMQGFKVSVESRGDTALARILTENVDLVILDLMLPGKNGLDVCRELRSESKDIPVVMLTARTDDIDQIVGLEVGADDYICKPVQPRLLLARVNALLRRAHSTESANTNDGAKPESQTRQFGSLFIDMRKQQVVLNNNEVEMTTNEMALLWQFAQNADTVLSRDALLNQLRGFGYDGLDRTVDMLVSRLRKKLGDSAEKPERIKTVWKKGYLFVADAW</sequence>
<dbReference type="EMBL" id="RPOK01000004">
    <property type="protein sequence ID" value="RPJ65678.1"/>
    <property type="molecule type" value="Genomic_DNA"/>
</dbReference>
<organism evidence="12 13">
    <name type="scientific">Alteromonas sediminis</name>
    <dbReference type="NCBI Taxonomy" id="2259342"/>
    <lineage>
        <taxon>Bacteria</taxon>
        <taxon>Pseudomonadati</taxon>
        <taxon>Pseudomonadota</taxon>
        <taxon>Gammaproteobacteria</taxon>
        <taxon>Alteromonadales</taxon>
        <taxon>Alteromonadaceae</taxon>
        <taxon>Alteromonas/Salinimonas group</taxon>
        <taxon>Alteromonas</taxon>
    </lineage>
</organism>
<evidence type="ECO:0000259" key="11">
    <source>
        <dbReference type="PROSITE" id="PS51755"/>
    </source>
</evidence>
<evidence type="ECO:0000256" key="6">
    <source>
        <dbReference type="ARBA" id="ARBA00023125"/>
    </source>
</evidence>
<dbReference type="InterPro" id="IPR036388">
    <property type="entry name" value="WH-like_DNA-bd_sf"/>
</dbReference>
<evidence type="ECO:0000256" key="2">
    <source>
        <dbReference type="ARBA" id="ARBA00022490"/>
    </source>
</evidence>
<dbReference type="CDD" id="cd00383">
    <property type="entry name" value="trans_reg_C"/>
    <property type="match status" value="1"/>
</dbReference>
<feature type="DNA-binding region" description="OmpR/PhoB-type" evidence="9">
    <location>
        <begin position="143"/>
        <end position="242"/>
    </location>
</feature>
<dbReference type="Gene3D" id="1.10.10.10">
    <property type="entry name" value="Winged helix-like DNA-binding domain superfamily/Winged helix DNA-binding domain"/>
    <property type="match status" value="1"/>
</dbReference>
<evidence type="ECO:0000256" key="4">
    <source>
        <dbReference type="ARBA" id="ARBA00023012"/>
    </source>
</evidence>
<keyword evidence="3 8" id="KW-0597">Phosphoprotein</keyword>
<name>A0A3N5Z960_9ALTE</name>
<dbReference type="AlphaFoldDB" id="A0A3N5Z960"/>
<dbReference type="PROSITE" id="PS51755">
    <property type="entry name" value="OMPR_PHOB"/>
    <property type="match status" value="1"/>
</dbReference>
<evidence type="ECO:0000256" key="3">
    <source>
        <dbReference type="ARBA" id="ARBA00022553"/>
    </source>
</evidence>
<accession>A0A3N5Z960</accession>
<dbReference type="SMART" id="SM00448">
    <property type="entry name" value="REC"/>
    <property type="match status" value="1"/>
</dbReference>
<dbReference type="InterPro" id="IPR001789">
    <property type="entry name" value="Sig_transdc_resp-reg_receiver"/>
</dbReference>
<dbReference type="Pfam" id="PF00072">
    <property type="entry name" value="Response_reg"/>
    <property type="match status" value="1"/>
</dbReference>
<dbReference type="GO" id="GO:0000156">
    <property type="term" value="F:phosphorelay response regulator activity"/>
    <property type="evidence" value="ECO:0007669"/>
    <property type="project" value="TreeGrafter"/>
</dbReference>
<dbReference type="GO" id="GO:0032993">
    <property type="term" value="C:protein-DNA complex"/>
    <property type="evidence" value="ECO:0007669"/>
    <property type="project" value="TreeGrafter"/>
</dbReference>
<comment type="subcellular location">
    <subcellularLocation>
        <location evidence="1">Cytoplasm</location>
    </subcellularLocation>
</comment>
<dbReference type="SUPFAM" id="SSF52172">
    <property type="entry name" value="CheY-like"/>
    <property type="match status" value="1"/>
</dbReference>
<feature type="domain" description="Response regulatory" evidence="10">
    <location>
        <begin position="10"/>
        <end position="124"/>
    </location>
</feature>
<dbReference type="PROSITE" id="PS50110">
    <property type="entry name" value="RESPONSE_REGULATORY"/>
    <property type="match status" value="1"/>
</dbReference>
<evidence type="ECO:0000256" key="5">
    <source>
        <dbReference type="ARBA" id="ARBA00023015"/>
    </source>
</evidence>
<dbReference type="Proteomes" id="UP000275281">
    <property type="component" value="Unassembled WGS sequence"/>
</dbReference>
<dbReference type="FunFam" id="3.40.50.2300:FF:000001">
    <property type="entry name" value="DNA-binding response regulator PhoB"/>
    <property type="match status" value="1"/>
</dbReference>
<dbReference type="Gene3D" id="6.10.250.690">
    <property type="match status" value="1"/>
</dbReference>
<dbReference type="Gene3D" id="3.40.50.2300">
    <property type="match status" value="1"/>
</dbReference>
<feature type="domain" description="OmpR/PhoB-type" evidence="11">
    <location>
        <begin position="143"/>
        <end position="242"/>
    </location>
</feature>
<feature type="modified residue" description="4-aspartylphosphate" evidence="8">
    <location>
        <position position="59"/>
    </location>
</feature>
<dbReference type="InterPro" id="IPR011006">
    <property type="entry name" value="CheY-like_superfamily"/>
</dbReference>
<dbReference type="InterPro" id="IPR039420">
    <property type="entry name" value="WalR-like"/>
</dbReference>
<proteinExistence type="predicted"/>
<dbReference type="InterPro" id="IPR001867">
    <property type="entry name" value="OmpR/PhoB-type_DNA-bd"/>
</dbReference>
<dbReference type="GO" id="GO:0000976">
    <property type="term" value="F:transcription cis-regulatory region binding"/>
    <property type="evidence" value="ECO:0007669"/>
    <property type="project" value="TreeGrafter"/>
</dbReference>
<dbReference type="GO" id="GO:0005829">
    <property type="term" value="C:cytosol"/>
    <property type="evidence" value="ECO:0007669"/>
    <property type="project" value="TreeGrafter"/>
</dbReference>
<evidence type="ECO:0000256" key="9">
    <source>
        <dbReference type="PROSITE-ProRule" id="PRU01091"/>
    </source>
</evidence>
<dbReference type="PANTHER" id="PTHR48111">
    <property type="entry name" value="REGULATOR OF RPOS"/>
    <property type="match status" value="1"/>
</dbReference>
<dbReference type="InterPro" id="IPR016032">
    <property type="entry name" value="Sig_transdc_resp-reg_C-effctor"/>
</dbReference>
<keyword evidence="13" id="KW-1185">Reference proteome</keyword>
<keyword evidence="6 9" id="KW-0238">DNA-binding</keyword>
<dbReference type="PANTHER" id="PTHR48111:SF47">
    <property type="entry name" value="TRANSCRIPTIONAL REGULATORY PROTEIN RSTA"/>
    <property type="match status" value="1"/>
</dbReference>
<dbReference type="OrthoDB" id="9802426at2"/>